<organism evidence="16 17">
    <name type="scientific">Salvelinus namaycush</name>
    <name type="common">Lake trout</name>
    <name type="synonym">Salmo namaycush</name>
    <dbReference type="NCBI Taxonomy" id="8040"/>
    <lineage>
        <taxon>Eukaryota</taxon>
        <taxon>Metazoa</taxon>
        <taxon>Chordata</taxon>
        <taxon>Craniata</taxon>
        <taxon>Vertebrata</taxon>
        <taxon>Euteleostomi</taxon>
        <taxon>Actinopterygii</taxon>
        <taxon>Neopterygii</taxon>
        <taxon>Teleostei</taxon>
        <taxon>Protacanthopterygii</taxon>
        <taxon>Salmoniformes</taxon>
        <taxon>Salmonidae</taxon>
        <taxon>Salmoninae</taxon>
        <taxon>Salvelinus</taxon>
    </lineage>
</organism>
<comment type="similarity">
    <text evidence="2">Belongs to the Toll-like receptor family.</text>
</comment>
<evidence type="ECO:0000256" key="1">
    <source>
        <dbReference type="ARBA" id="ARBA00004479"/>
    </source>
</evidence>
<keyword evidence="8" id="KW-0391">Immunity</keyword>
<dbReference type="PANTHER" id="PTHR24365:SF522">
    <property type="entry name" value="LOW QUALITY PROTEIN: TOLL-LIKE RECEPTOR 13-RELATED"/>
    <property type="match status" value="1"/>
</dbReference>
<evidence type="ECO:0000256" key="10">
    <source>
        <dbReference type="ARBA" id="ARBA00023136"/>
    </source>
</evidence>
<dbReference type="SUPFAM" id="SSF52200">
    <property type="entry name" value="Toll/Interleukin receptor TIR domain"/>
    <property type="match status" value="1"/>
</dbReference>
<evidence type="ECO:0000256" key="9">
    <source>
        <dbReference type="ARBA" id="ARBA00022989"/>
    </source>
</evidence>
<protein>
    <submittedName>
        <fullName evidence="17">Toll-like receptor 13</fullName>
    </submittedName>
</protein>
<dbReference type="GO" id="GO:0006954">
    <property type="term" value="P:inflammatory response"/>
    <property type="evidence" value="ECO:0007669"/>
    <property type="project" value="UniProtKB-KW"/>
</dbReference>
<evidence type="ECO:0000256" key="2">
    <source>
        <dbReference type="ARBA" id="ARBA00009634"/>
    </source>
</evidence>
<comment type="subcellular location">
    <subcellularLocation>
        <location evidence="1">Membrane</location>
        <topology evidence="1">Single-pass type I membrane protein</topology>
    </subcellularLocation>
</comment>
<evidence type="ECO:0000259" key="15">
    <source>
        <dbReference type="PROSITE" id="PS50104"/>
    </source>
</evidence>
<keyword evidence="13" id="KW-0395">Inflammatory response</keyword>
<evidence type="ECO:0000313" key="16">
    <source>
        <dbReference type="Proteomes" id="UP000808372"/>
    </source>
</evidence>
<dbReference type="AlphaFoldDB" id="A0A8U1C5J2"/>
<evidence type="ECO:0000256" key="12">
    <source>
        <dbReference type="ARBA" id="ARBA00023180"/>
    </source>
</evidence>
<dbReference type="PRINTS" id="PR00019">
    <property type="entry name" value="LEURICHRPT"/>
</dbReference>
<keyword evidence="7" id="KW-0677">Repeat</keyword>
<dbReference type="PRINTS" id="PR01537">
    <property type="entry name" value="INTRLKN1R1F"/>
</dbReference>
<keyword evidence="12" id="KW-0325">Glycoprotein</keyword>
<dbReference type="RefSeq" id="XP_038861380.1">
    <property type="nucleotide sequence ID" value="XM_039005452.1"/>
</dbReference>
<keyword evidence="6" id="KW-0732">Signal</keyword>
<evidence type="ECO:0000256" key="7">
    <source>
        <dbReference type="ARBA" id="ARBA00022737"/>
    </source>
</evidence>
<dbReference type="InterPro" id="IPR035897">
    <property type="entry name" value="Toll_tir_struct_dom_sf"/>
</dbReference>
<keyword evidence="10 14" id="KW-0472">Membrane</keyword>
<dbReference type="Pfam" id="PF13855">
    <property type="entry name" value="LRR_8"/>
    <property type="match status" value="5"/>
</dbReference>
<dbReference type="InterPro" id="IPR001611">
    <property type="entry name" value="Leu-rich_rpt"/>
</dbReference>
<feature type="domain" description="TIR" evidence="15">
    <location>
        <begin position="806"/>
        <end position="947"/>
    </location>
</feature>
<evidence type="ECO:0000256" key="11">
    <source>
        <dbReference type="ARBA" id="ARBA00023170"/>
    </source>
</evidence>
<dbReference type="GO" id="GO:0038023">
    <property type="term" value="F:signaling receptor activity"/>
    <property type="evidence" value="ECO:0007669"/>
    <property type="project" value="TreeGrafter"/>
</dbReference>
<dbReference type="Gene3D" id="3.40.50.10140">
    <property type="entry name" value="Toll/interleukin-1 receptor homology (TIR) domain"/>
    <property type="match status" value="1"/>
</dbReference>
<dbReference type="GO" id="GO:0005886">
    <property type="term" value="C:plasma membrane"/>
    <property type="evidence" value="ECO:0007669"/>
    <property type="project" value="TreeGrafter"/>
</dbReference>
<sequence length="966" mass="110561">MKSKITMPEIRNGTTYSQPSIFLCTLLCCWILVNPVRGYSLKKCTVRESLNDTNMKVICGKKNLQAIPEDIPRKVRSLDLSINNIVMIKTFDFKDLSALKSLNMSCNRISHVDDEAFSDLVVLQELNLANNRLNTLSDHLFQGLGNLSVLRLDHNHIKTISSSTFQNLFSLNVLNLTGNQLYVLKKVQTVLLFTHLQELYIASNGFTFFQSQDISNKSIGLRVLDLSQNPMRIFRITADVLPKLHYLNLSDSGQNGSMTWDVPDRSFLSNMKSLNLSGVHMSLKEMSVVLQSLNSSLSSLILSHLGEDRITALANIACHITTLTTLRLRYNNMRVVSEELLKSCTYLTKLDISHNALTHLSHQSFSSMKQLTTLDLSNNRLSSVPNATHNIQSLTILDLRYNTINKLGSFDFANLTGLTYLRLFHNEITDIKGTDFQDLQDLKLLDLGRNSIPSLRYVFKNCLQKLENLQLGGNMIRTIHKGDFESLQSLKTLILFDNRIDTVEDGAFQGLVNLKMLTLASNRMSQISIRATMFRGLTALESLDLSWNRIKYLHYGELKSPPFSLLPSLKILIVSAQHPFGMLNIPSNFLHGLTNLLAFSARSLNIKTFHPDTFNNTPQLWSLDISLNEFTALSKELFHPIPRLNRLYLSKAQLQSLDFLIGANLTQLSYLQVRKNDFTVVSETMIRSLPALVYLDLQDKTFTCDCSNAWFIQWVTTENQTQVVDAYDFTCNYPVSLGGTKLLDLDTHYCSVDIGFFYFISSTSLVLLTLLGSFIYHLLRWQVVYAYYLFQAYLYDTKRRNVRVIHQYDAFVSYNGHDEPWVLRELLPELEGNQGWKLCLHHRDFQPGKPIVDNITDAIYGSRKTICVISRHYLESEWCSREIQVASFRLFDEQKDVLILVFLEEVPDQQLSPFHRMRKLVKRHTYLSWPRAGEHTGVFWQKLRVALETRDCLAEENPILSGVDRK</sequence>
<dbReference type="SUPFAM" id="SSF52058">
    <property type="entry name" value="L domain-like"/>
    <property type="match status" value="2"/>
</dbReference>
<evidence type="ECO:0000256" key="3">
    <source>
        <dbReference type="ARBA" id="ARBA00022588"/>
    </source>
</evidence>
<feature type="transmembrane region" description="Helical" evidence="14">
    <location>
        <begin position="756"/>
        <end position="779"/>
    </location>
</feature>
<dbReference type="FunFam" id="3.80.10.10:FF:000770">
    <property type="entry name" value="Uncharacterized protein"/>
    <property type="match status" value="1"/>
</dbReference>
<evidence type="ECO:0000256" key="13">
    <source>
        <dbReference type="ARBA" id="ARBA00023198"/>
    </source>
</evidence>
<dbReference type="InterPro" id="IPR000157">
    <property type="entry name" value="TIR_dom"/>
</dbReference>
<keyword evidence="3" id="KW-0399">Innate immunity</keyword>
<dbReference type="GO" id="GO:0002224">
    <property type="term" value="P:toll-like receptor signaling pathway"/>
    <property type="evidence" value="ECO:0007669"/>
    <property type="project" value="TreeGrafter"/>
</dbReference>
<dbReference type="KEGG" id="snh:120057064"/>
<dbReference type="FunFam" id="3.40.50.10140:FF:000001">
    <property type="entry name" value="Toll-like receptor 2"/>
    <property type="match status" value="1"/>
</dbReference>
<dbReference type="Proteomes" id="UP000808372">
    <property type="component" value="Chromosome 1"/>
</dbReference>
<dbReference type="PROSITE" id="PS50104">
    <property type="entry name" value="TIR"/>
    <property type="match status" value="1"/>
</dbReference>
<dbReference type="GeneID" id="120057064"/>
<evidence type="ECO:0000256" key="14">
    <source>
        <dbReference type="SAM" id="Phobius"/>
    </source>
</evidence>
<evidence type="ECO:0000313" key="17">
    <source>
        <dbReference type="RefSeq" id="XP_038861380.1"/>
    </source>
</evidence>
<dbReference type="GO" id="GO:0045087">
    <property type="term" value="P:innate immune response"/>
    <property type="evidence" value="ECO:0007669"/>
    <property type="project" value="UniProtKB-KW"/>
</dbReference>
<name>A0A8U1C5J2_SALNM</name>
<keyword evidence="5 14" id="KW-0812">Transmembrane</keyword>
<reference evidence="17" key="1">
    <citation type="submission" date="2025-08" db="UniProtKB">
        <authorList>
            <consortium name="RefSeq"/>
        </authorList>
    </citation>
    <scope>IDENTIFICATION</scope>
    <source>
        <tissue evidence="17">White muscle</tissue>
    </source>
</reference>
<keyword evidence="9 14" id="KW-1133">Transmembrane helix</keyword>
<dbReference type="Pfam" id="PF01582">
    <property type="entry name" value="TIR"/>
    <property type="match status" value="1"/>
</dbReference>
<dbReference type="PANTHER" id="PTHR24365">
    <property type="entry name" value="TOLL-LIKE RECEPTOR"/>
    <property type="match status" value="1"/>
</dbReference>
<evidence type="ECO:0000256" key="8">
    <source>
        <dbReference type="ARBA" id="ARBA00022859"/>
    </source>
</evidence>
<dbReference type="InterPro" id="IPR032675">
    <property type="entry name" value="LRR_dom_sf"/>
</dbReference>
<dbReference type="Gene3D" id="3.80.10.10">
    <property type="entry name" value="Ribonuclease Inhibitor"/>
    <property type="match status" value="4"/>
</dbReference>
<keyword evidence="4" id="KW-0433">Leucine-rich repeat</keyword>
<keyword evidence="11" id="KW-0675">Receptor</keyword>
<proteinExistence type="inferred from homology"/>
<evidence type="ECO:0000256" key="6">
    <source>
        <dbReference type="ARBA" id="ARBA00022729"/>
    </source>
</evidence>
<evidence type="ECO:0000256" key="5">
    <source>
        <dbReference type="ARBA" id="ARBA00022692"/>
    </source>
</evidence>
<dbReference type="PROSITE" id="PS51450">
    <property type="entry name" value="LRR"/>
    <property type="match status" value="6"/>
</dbReference>
<evidence type="ECO:0000256" key="4">
    <source>
        <dbReference type="ARBA" id="ARBA00022614"/>
    </source>
</evidence>
<dbReference type="InterPro" id="IPR003591">
    <property type="entry name" value="Leu-rich_rpt_typical-subtyp"/>
</dbReference>
<gene>
    <name evidence="17" type="primary">LOC120057064</name>
</gene>
<accession>A0A8U1C5J2</accession>
<keyword evidence="16" id="KW-1185">Reference proteome</keyword>
<dbReference type="SMART" id="SM00365">
    <property type="entry name" value="LRR_SD22"/>
    <property type="match status" value="7"/>
</dbReference>
<dbReference type="SMART" id="SM00255">
    <property type="entry name" value="TIR"/>
    <property type="match status" value="1"/>
</dbReference>
<dbReference type="SMART" id="SM00369">
    <property type="entry name" value="LRR_TYP"/>
    <property type="match status" value="18"/>
</dbReference>